<reference evidence="1 2" key="1">
    <citation type="submission" date="2018-10" db="EMBL/GenBank/DDBJ databases">
        <title>Genomic Encyclopedia of Type Strains, Phase IV (KMG-IV): sequencing the most valuable type-strain genomes for metagenomic binning, comparative biology and taxonomic classification.</title>
        <authorList>
            <person name="Goeker M."/>
        </authorList>
    </citation>
    <scope>NUCLEOTIDE SEQUENCE [LARGE SCALE GENOMIC DNA]</scope>
    <source>
        <strain evidence="1 2">DSM 23229</strain>
    </source>
</reference>
<dbReference type="InterPro" id="IPR011990">
    <property type="entry name" value="TPR-like_helical_dom_sf"/>
</dbReference>
<evidence type="ECO:0000313" key="2">
    <source>
        <dbReference type="Proteomes" id="UP000281975"/>
    </source>
</evidence>
<dbReference type="EMBL" id="RBIN01000001">
    <property type="protein sequence ID" value="RKR07316.1"/>
    <property type="molecule type" value="Genomic_DNA"/>
</dbReference>
<dbReference type="Gene3D" id="1.20.58.320">
    <property type="entry name" value="TPR-like"/>
    <property type="match status" value="1"/>
</dbReference>
<accession>A0A420X0E1</accession>
<dbReference type="Proteomes" id="UP000281975">
    <property type="component" value="Unassembled WGS sequence"/>
</dbReference>
<dbReference type="InterPro" id="IPR010323">
    <property type="entry name" value="DUF924"/>
</dbReference>
<dbReference type="AlphaFoldDB" id="A0A420X0E1"/>
<dbReference type="RefSeq" id="WP_121170284.1">
    <property type="nucleotide sequence ID" value="NZ_RBIN01000001.1"/>
</dbReference>
<protein>
    <submittedName>
        <fullName evidence="1">Uncharacterized protein (DUF924 family)</fullName>
    </submittedName>
</protein>
<organism evidence="1 2">
    <name type="scientific">Kushneria sinocarnis</name>
    <dbReference type="NCBI Taxonomy" id="595502"/>
    <lineage>
        <taxon>Bacteria</taxon>
        <taxon>Pseudomonadati</taxon>
        <taxon>Pseudomonadota</taxon>
        <taxon>Gammaproteobacteria</taxon>
        <taxon>Oceanospirillales</taxon>
        <taxon>Halomonadaceae</taxon>
        <taxon>Kushneria</taxon>
    </lineage>
</organism>
<proteinExistence type="predicted"/>
<dbReference type="SUPFAM" id="SSF48452">
    <property type="entry name" value="TPR-like"/>
    <property type="match status" value="1"/>
</dbReference>
<dbReference type="OrthoDB" id="7593450at2"/>
<evidence type="ECO:0000313" key="1">
    <source>
        <dbReference type="EMBL" id="RKR07316.1"/>
    </source>
</evidence>
<dbReference type="Pfam" id="PF06041">
    <property type="entry name" value="DUF924"/>
    <property type="match status" value="1"/>
</dbReference>
<comment type="caution">
    <text evidence="1">The sequence shown here is derived from an EMBL/GenBank/DDBJ whole genome shotgun (WGS) entry which is preliminary data.</text>
</comment>
<name>A0A420X0E1_9GAMM</name>
<sequence>MSEAADSPTRVLDFWFKELRPRQWFRRDAQVDAAIRERFLALHARAAAGELWCWRASDEGRLAEIIVLDQFSRNLFRDDPRAWQQDPLALILAQEAIDRECDQRLALHHRPFVYMPLMHSESLTMQQHALRLFDQPGLERHLPDARHHCEVIRRFGRFPWRNAVLGRATRDDEQTFLTAPGER</sequence>
<gene>
    <name evidence="1" type="ORF">C7446_0127</name>
</gene>
<keyword evidence="2" id="KW-1185">Reference proteome</keyword>
<dbReference type="Gene3D" id="1.25.40.10">
    <property type="entry name" value="Tetratricopeptide repeat domain"/>
    <property type="match status" value="1"/>
</dbReference>